<comment type="subcellular location">
    <subcellularLocation>
        <location evidence="1">Cytoplasm</location>
        <location evidence="1">Cytoskeleton</location>
    </subcellularLocation>
</comment>
<protein>
    <recommendedName>
        <fullName evidence="6">Kinesin-like protein</fullName>
    </recommendedName>
</protein>
<dbReference type="GO" id="GO:0007018">
    <property type="term" value="P:microtubule-based movement"/>
    <property type="evidence" value="ECO:0007669"/>
    <property type="project" value="InterPro"/>
</dbReference>
<evidence type="ECO:0000256" key="6">
    <source>
        <dbReference type="RuleBase" id="RU000394"/>
    </source>
</evidence>
<evidence type="ECO:0000256" key="5">
    <source>
        <dbReference type="PROSITE-ProRule" id="PRU00283"/>
    </source>
</evidence>
<evidence type="ECO:0000313" key="8">
    <source>
        <dbReference type="EMBL" id="KAK9503586.1"/>
    </source>
</evidence>
<evidence type="ECO:0000256" key="2">
    <source>
        <dbReference type="ARBA" id="ARBA00022741"/>
    </source>
</evidence>
<dbReference type="PRINTS" id="PR00380">
    <property type="entry name" value="KINESINHEAVY"/>
</dbReference>
<dbReference type="InterPro" id="IPR027640">
    <property type="entry name" value="Kinesin-like_fam"/>
</dbReference>
<keyword evidence="4" id="KW-0963">Cytoplasm</keyword>
<sequence length="309" mass="34391">MENGVFITKQGKINFVDLAGSEMTKKTHSEGKTLEEANNINKSLMVLGYCIASLSDSKKKHGHIPYRDSKLTKLLADSLAGNGVTLMIACISPARSNVTETINTLRYASRAKKIRNKPIVVMDPREALIISLKREVAALQSENDHLRSALRLSADTIATDPSISARLRLSTPPDIDLDKIAEMEGSELAELVRHYANENDALRKENTDLFAVRDLLIRDQELVCRENERLLRKLEDVNSVCCRSPIVPARPTLSADMLNNASTDQEGSNIWTNPLENSTSSLQNLNSLNKNKVSFTLTYKKKKKKKSTL</sequence>
<dbReference type="InterPro" id="IPR019821">
    <property type="entry name" value="Kinesin_motor_CS"/>
</dbReference>
<organism evidence="8 9">
    <name type="scientific">Rhynocoris fuscipes</name>
    <dbReference type="NCBI Taxonomy" id="488301"/>
    <lineage>
        <taxon>Eukaryota</taxon>
        <taxon>Metazoa</taxon>
        <taxon>Ecdysozoa</taxon>
        <taxon>Arthropoda</taxon>
        <taxon>Hexapoda</taxon>
        <taxon>Insecta</taxon>
        <taxon>Pterygota</taxon>
        <taxon>Neoptera</taxon>
        <taxon>Paraneoptera</taxon>
        <taxon>Hemiptera</taxon>
        <taxon>Heteroptera</taxon>
        <taxon>Panheteroptera</taxon>
        <taxon>Cimicomorpha</taxon>
        <taxon>Reduviidae</taxon>
        <taxon>Harpactorinae</taxon>
        <taxon>Harpactorini</taxon>
        <taxon>Rhynocoris</taxon>
    </lineage>
</organism>
<dbReference type="PANTHER" id="PTHR47969:SF33">
    <property type="entry name" value="KINESIN-LIKE PROTEIN"/>
    <property type="match status" value="1"/>
</dbReference>
<evidence type="ECO:0000259" key="7">
    <source>
        <dbReference type="PROSITE" id="PS50067"/>
    </source>
</evidence>
<dbReference type="GO" id="GO:0005874">
    <property type="term" value="C:microtubule"/>
    <property type="evidence" value="ECO:0007669"/>
    <property type="project" value="UniProtKB-KW"/>
</dbReference>
<keyword evidence="2 6" id="KW-0547">Nucleotide-binding</keyword>
<comment type="similarity">
    <text evidence="5 6">Belongs to the TRAFAC class myosin-kinesin ATPase superfamily. Kinesin family.</text>
</comment>
<name>A0AAW1CXP9_9HEMI</name>
<dbReference type="InterPro" id="IPR027417">
    <property type="entry name" value="P-loop_NTPase"/>
</dbReference>
<dbReference type="InterPro" id="IPR036961">
    <property type="entry name" value="Kinesin_motor_dom_sf"/>
</dbReference>
<dbReference type="EMBL" id="JAPXFL010000007">
    <property type="protein sequence ID" value="KAK9503586.1"/>
    <property type="molecule type" value="Genomic_DNA"/>
</dbReference>
<dbReference type="GO" id="GO:0005524">
    <property type="term" value="F:ATP binding"/>
    <property type="evidence" value="ECO:0007669"/>
    <property type="project" value="UniProtKB-KW"/>
</dbReference>
<feature type="domain" description="Kinesin motor" evidence="7">
    <location>
        <begin position="1"/>
        <end position="114"/>
    </location>
</feature>
<evidence type="ECO:0000313" key="9">
    <source>
        <dbReference type="Proteomes" id="UP001461498"/>
    </source>
</evidence>
<comment type="caution">
    <text evidence="5">Lacks conserved residue(s) required for the propagation of feature annotation.</text>
</comment>
<keyword evidence="6" id="KW-0505">Motor protein</keyword>
<keyword evidence="4" id="KW-0206">Cytoskeleton</keyword>
<proteinExistence type="inferred from homology"/>
<dbReference type="SUPFAM" id="SSF52540">
    <property type="entry name" value="P-loop containing nucleoside triphosphate hydrolases"/>
    <property type="match status" value="1"/>
</dbReference>
<dbReference type="PROSITE" id="PS50067">
    <property type="entry name" value="KINESIN_MOTOR_2"/>
    <property type="match status" value="1"/>
</dbReference>
<comment type="caution">
    <text evidence="8">The sequence shown here is derived from an EMBL/GenBank/DDBJ whole genome shotgun (WGS) entry which is preliminary data.</text>
</comment>
<accession>A0AAW1CXP9</accession>
<reference evidence="8 9" key="1">
    <citation type="submission" date="2022-12" db="EMBL/GenBank/DDBJ databases">
        <title>Chromosome-level genome assembly of true bugs.</title>
        <authorList>
            <person name="Ma L."/>
            <person name="Li H."/>
        </authorList>
    </citation>
    <scope>NUCLEOTIDE SEQUENCE [LARGE SCALE GENOMIC DNA]</scope>
    <source>
        <strain evidence="8">Lab_2022b</strain>
    </source>
</reference>
<dbReference type="AlphaFoldDB" id="A0AAW1CXP9"/>
<dbReference type="Pfam" id="PF00225">
    <property type="entry name" value="Kinesin"/>
    <property type="match status" value="1"/>
</dbReference>
<keyword evidence="9" id="KW-1185">Reference proteome</keyword>
<dbReference type="GO" id="GO:0007052">
    <property type="term" value="P:mitotic spindle organization"/>
    <property type="evidence" value="ECO:0007669"/>
    <property type="project" value="TreeGrafter"/>
</dbReference>
<evidence type="ECO:0000256" key="1">
    <source>
        <dbReference type="ARBA" id="ARBA00004245"/>
    </source>
</evidence>
<dbReference type="SMART" id="SM00129">
    <property type="entry name" value="KISc"/>
    <property type="match status" value="1"/>
</dbReference>
<dbReference type="Gene3D" id="3.40.850.10">
    <property type="entry name" value="Kinesin motor domain"/>
    <property type="match status" value="1"/>
</dbReference>
<dbReference type="PROSITE" id="PS00411">
    <property type="entry name" value="KINESIN_MOTOR_1"/>
    <property type="match status" value="1"/>
</dbReference>
<dbReference type="Proteomes" id="UP001461498">
    <property type="component" value="Unassembled WGS sequence"/>
</dbReference>
<evidence type="ECO:0000256" key="3">
    <source>
        <dbReference type="ARBA" id="ARBA00022840"/>
    </source>
</evidence>
<dbReference type="InterPro" id="IPR001752">
    <property type="entry name" value="Kinesin_motor_dom"/>
</dbReference>
<keyword evidence="6" id="KW-0493">Microtubule</keyword>
<dbReference type="GO" id="GO:0003777">
    <property type="term" value="F:microtubule motor activity"/>
    <property type="evidence" value="ECO:0007669"/>
    <property type="project" value="InterPro"/>
</dbReference>
<gene>
    <name evidence="8" type="ORF">O3M35_010115</name>
</gene>
<dbReference type="GO" id="GO:0005875">
    <property type="term" value="C:microtubule associated complex"/>
    <property type="evidence" value="ECO:0007669"/>
    <property type="project" value="TreeGrafter"/>
</dbReference>
<keyword evidence="3 6" id="KW-0067">ATP-binding</keyword>
<evidence type="ECO:0000256" key="4">
    <source>
        <dbReference type="ARBA" id="ARBA00023212"/>
    </source>
</evidence>
<dbReference type="GO" id="GO:0051231">
    <property type="term" value="P:spindle elongation"/>
    <property type="evidence" value="ECO:0007669"/>
    <property type="project" value="TreeGrafter"/>
</dbReference>
<dbReference type="PANTHER" id="PTHR47969">
    <property type="entry name" value="CHROMOSOME-ASSOCIATED KINESIN KIF4A-RELATED"/>
    <property type="match status" value="1"/>
</dbReference>
<dbReference type="GO" id="GO:0008017">
    <property type="term" value="F:microtubule binding"/>
    <property type="evidence" value="ECO:0007669"/>
    <property type="project" value="InterPro"/>
</dbReference>